<gene>
    <name evidence="1" type="ORF">BFJ65_g3057</name>
</gene>
<organism evidence="1">
    <name type="scientific">Fusarium oxysporum f. sp. cepae</name>
    <dbReference type="NCBI Taxonomy" id="396571"/>
    <lineage>
        <taxon>Eukaryota</taxon>
        <taxon>Fungi</taxon>
        <taxon>Dikarya</taxon>
        <taxon>Ascomycota</taxon>
        <taxon>Pezizomycotina</taxon>
        <taxon>Sordariomycetes</taxon>
        <taxon>Hypocreomycetidae</taxon>
        <taxon>Hypocreales</taxon>
        <taxon>Nectriaceae</taxon>
        <taxon>Fusarium</taxon>
        <taxon>Fusarium oxysporum species complex</taxon>
    </lineage>
</organism>
<dbReference type="EMBL" id="MRCU01000002">
    <property type="protein sequence ID" value="RKK25149.1"/>
    <property type="molecule type" value="Genomic_DNA"/>
</dbReference>
<comment type="caution">
    <text evidence="1">The sequence shown here is derived from an EMBL/GenBank/DDBJ whole genome shotgun (WGS) entry which is preliminary data.</text>
</comment>
<name>A0A3L6NZ29_FUSOX</name>
<reference evidence="1" key="1">
    <citation type="journal article" date="2018" name="Sci. Rep.">
        <title>Characterisation of pathogen-specific regions and novel effector candidates in Fusarium oxysporum f. sp. cepae.</title>
        <authorList>
            <person name="Armitage A.D."/>
            <person name="Taylor A."/>
            <person name="Sobczyk M.K."/>
            <person name="Baxter L."/>
            <person name="Greenfield B.P."/>
            <person name="Bates H.J."/>
            <person name="Wilson F."/>
            <person name="Jackson A.C."/>
            <person name="Ott S."/>
            <person name="Harrison R.J."/>
            <person name="Clarkson J.P."/>
        </authorList>
    </citation>
    <scope>NUCLEOTIDE SEQUENCE [LARGE SCALE GENOMIC DNA]</scope>
    <source>
        <strain evidence="1">FoC_Fus2</strain>
    </source>
</reference>
<dbReference type="Proteomes" id="UP000270866">
    <property type="component" value="Chromosome 4"/>
</dbReference>
<protein>
    <submittedName>
        <fullName evidence="1">Uncharacterized protein</fullName>
    </submittedName>
</protein>
<sequence>MMQARVTWVRLSRRRFAAGYRFDAEFGCLSVEILGIVVAGTAVLTPSIQRRFWETVDTNQTDSRQRQLN</sequence>
<proteinExistence type="predicted"/>
<accession>A0A3L6NZ29</accession>
<evidence type="ECO:0000313" key="1">
    <source>
        <dbReference type="EMBL" id="RKK25149.1"/>
    </source>
</evidence>
<dbReference type="AlphaFoldDB" id="A0A3L6NZ29"/>